<evidence type="ECO:0000256" key="7">
    <source>
        <dbReference type="ARBA" id="ARBA00048741"/>
    </source>
</evidence>
<keyword evidence="8" id="KW-0061">Asparagine biosynthesis</keyword>
<dbReference type="Gene3D" id="3.60.20.10">
    <property type="entry name" value="Glutamine Phosphoribosylpyrophosphate, subunit 1, domain 1"/>
    <property type="match status" value="1"/>
</dbReference>
<dbReference type="InterPro" id="IPR029055">
    <property type="entry name" value="Ntn_hydrolases_N"/>
</dbReference>
<evidence type="ECO:0000259" key="11">
    <source>
        <dbReference type="PROSITE" id="PS51278"/>
    </source>
</evidence>
<evidence type="ECO:0000256" key="5">
    <source>
        <dbReference type="ARBA" id="ARBA00022840"/>
    </source>
</evidence>
<name>A0A0K2GIH2_NITMO</name>
<sequence length="674" mass="74904">MCGLSGLIDASRQKSDDQLRDAALRMAQVLHHRGPDDIGSWTDAAAGVALSHRRLSILDVSPLGHQPMASSCGRYVASFNGEIYNFKALRAELERLGHRFRGRSDTEVLLSCLSQWGVESAVPKFNGMFAIAVWDRDERLLHLIRDRMGEKPLYYGWSGRTFLFASELKAFRTDPGFEASIDRDVLALFLRHGYIPAPYSVYRGMSKVRPGTIVTIAPDPGIEPQVHVYWSVAAAAEKGSSAPFRGTDAEAIAGLDQLLRDAVKLRMEADVPLGAFLSGGIDSSAIVALMQAQSAAPVRTFSIGFHEAAYNEAHHAKAVAAHLGTAHTELYVTPGEAMDVIPRLPAMYDEPFADSSQIPTYLVSALAKRHVTVALSGDGGDELFCGYDRYFLAADLWRTIGAVPSSLRRPAARALTALSPAVWTLIFRHLAPVLPRRFRPYHFGDLPHRLAEILAVDSLATLYRSVVSLWKQPTALVPGSVEPPTVLTDAALWPPASESFDRLMLLDMLSYLPDDILVKVDRASMAVSLEARVPLLDHRVVEWAWQLPVSMKVRRGQGKWILRQILNRYVPPALVERPKMGFGVPIDRWLRDDLRDWADALLDEKRLAEEGFFNVELVRAKWREHRSGAGNWHYYLWPILMFQGWFERERHAYPLGTRADAAAGCGGVAHRHAA</sequence>
<accession>A0A0K2GIH2</accession>
<dbReference type="GO" id="GO:0005829">
    <property type="term" value="C:cytosol"/>
    <property type="evidence" value="ECO:0007669"/>
    <property type="project" value="TreeGrafter"/>
</dbReference>
<dbReference type="PATRIC" id="fig|42253.5.peg.4330"/>
<keyword evidence="5 9" id="KW-0067">ATP-binding</keyword>
<evidence type="ECO:0000256" key="3">
    <source>
        <dbReference type="ARBA" id="ARBA00012737"/>
    </source>
</evidence>
<keyword evidence="4 9" id="KW-0547">Nucleotide-binding</keyword>
<evidence type="ECO:0000256" key="2">
    <source>
        <dbReference type="ARBA" id="ARBA00005752"/>
    </source>
</evidence>
<comment type="similarity">
    <text evidence="2">Belongs to the asparagine synthetase family.</text>
</comment>
<evidence type="ECO:0000256" key="1">
    <source>
        <dbReference type="ARBA" id="ARBA00005187"/>
    </source>
</evidence>
<dbReference type="SUPFAM" id="SSF52402">
    <property type="entry name" value="Adenine nucleotide alpha hydrolases-like"/>
    <property type="match status" value="1"/>
</dbReference>
<dbReference type="InterPro" id="IPR006426">
    <property type="entry name" value="Asn_synth_AEB"/>
</dbReference>
<protein>
    <recommendedName>
        <fullName evidence="3">asparagine synthase (glutamine-hydrolyzing)</fullName>
        <ecNumber evidence="3">6.3.5.4</ecNumber>
    </recommendedName>
</protein>
<dbReference type="InterPro" id="IPR033738">
    <property type="entry name" value="AsnB_N"/>
</dbReference>
<gene>
    <name evidence="12" type="primary">asnB</name>
    <name evidence="12" type="ORF">NITMOv2_4388</name>
</gene>
<comment type="catalytic activity">
    <reaction evidence="7">
        <text>L-aspartate + L-glutamine + ATP + H2O = L-asparagine + L-glutamate + AMP + diphosphate + H(+)</text>
        <dbReference type="Rhea" id="RHEA:12228"/>
        <dbReference type="ChEBI" id="CHEBI:15377"/>
        <dbReference type="ChEBI" id="CHEBI:15378"/>
        <dbReference type="ChEBI" id="CHEBI:29985"/>
        <dbReference type="ChEBI" id="CHEBI:29991"/>
        <dbReference type="ChEBI" id="CHEBI:30616"/>
        <dbReference type="ChEBI" id="CHEBI:33019"/>
        <dbReference type="ChEBI" id="CHEBI:58048"/>
        <dbReference type="ChEBI" id="CHEBI:58359"/>
        <dbReference type="ChEBI" id="CHEBI:456215"/>
        <dbReference type="EC" id="6.3.5.4"/>
    </reaction>
</comment>
<feature type="site" description="Important for beta-aspartyl-AMP intermediate formation" evidence="10">
    <location>
        <position position="378"/>
    </location>
</feature>
<dbReference type="Pfam" id="PF13522">
    <property type="entry name" value="GATase_6"/>
    <property type="match status" value="1"/>
</dbReference>
<evidence type="ECO:0000256" key="9">
    <source>
        <dbReference type="PIRSR" id="PIRSR001589-2"/>
    </source>
</evidence>
<dbReference type="CDD" id="cd01991">
    <property type="entry name" value="Asn_synthase_B_C"/>
    <property type="match status" value="1"/>
</dbReference>
<evidence type="ECO:0000313" key="13">
    <source>
        <dbReference type="Proteomes" id="UP000069205"/>
    </source>
</evidence>
<feature type="active site" description="For GATase activity" evidence="8">
    <location>
        <position position="2"/>
    </location>
</feature>
<comment type="pathway">
    <text evidence="1">Amino-acid biosynthesis; L-asparagine biosynthesis; L-asparagine from L-aspartate (L-Gln route): step 1/1.</text>
</comment>
<dbReference type="STRING" id="42253.NITMOv2_4388"/>
<dbReference type="InterPro" id="IPR001962">
    <property type="entry name" value="Asn_synthase"/>
</dbReference>
<dbReference type="PIRSF" id="PIRSF001589">
    <property type="entry name" value="Asn_synthetase_glu-h"/>
    <property type="match status" value="1"/>
</dbReference>
<feature type="binding site" evidence="9">
    <location>
        <begin position="376"/>
        <end position="377"/>
    </location>
    <ligand>
        <name>ATP</name>
        <dbReference type="ChEBI" id="CHEBI:30616"/>
    </ligand>
</feature>
<dbReference type="EC" id="6.3.5.4" evidence="3"/>
<dbReference type="GO" id="GO:0006529">
    <property type="term" value="P:asparagine biosynthetic process"/>
    <property type="evidence" value="ECO:0007669"/>
    <property type="project" value="UniProtKB-KW"/>
</dbReference>
<keyword evidence="12" id="KW-0436">Ligase</keyword>
<evidence type="ECO:0000256" key="8">
    <source>
        <dbReference type="PIRSR" id="PIRSR001589-1"/>
    </source>
</evidence>
<reference evidence="12 13" key="1">
    <citation type="journal article" date="2015" name="Proc. Natl. Acad. Sci. U.S.A.">
        <title>Expanded metabolic versatility of ubiquitous nitrite-oxidizing bacteria from the genus Nitrospira.</title>
        <authorList>
            <person name="Koch H."/>
            <person name="Lucker S."/>
            <person name="Albertsen M."/>
            <person name="Kitzinger K."/>
            <person name="Herbold C."/>
            <person name="Spieck E."/>
            <person name="Nielsen P.H."/>
            <person name="Wagner M."/>
            <person name="Daims H."/>
        </authorList>
    </citation>
    <scope>NUCLEOTIDE SEQUENCE [LARGE SCALE GENOMIC DNA]</scope>
    <source>
        <strain evidence="12 13">NSP M-1</strain>
    </source>
</reference>
<dbReference type="KEGG" id="nmv:NITMOv2_4388"/>
<dbReference type="PANTHER" id="PTHR43284:SF1">
    <property type="entry name" value="ASPARAGINE SYNTHETASE"/>
    <property type="match status" value="1"/>
</dbReference>
<dbReference type="Proteomes" id="UP000069205">
    <property type="component" value="Chromosome"/>
</dbReference>
<dbReference type="OrthoDB" id="9763290at2"/>
<dbReference type="EMBL" id="CP011801">
    <property type="protein sequence ID" value="ALA60763.1"/>
    <property type="molecule type" value="Genomic_DNA"/>
</dbReference>
<dbReference type="AlphaFoldDB" id="A0A0K2GIH2"/>
<keyword evidence="8" id="KW-0028">Amino-acid biosynthesis</keyword>
<feature type="binding site" evidence="9">
    <location>
        <position position="303"/>
    </location>
    <ligand>
        <name>ATP</name>
        <dbReference type="ChEBI" id="CHEBI:30616"/>
    </ligand>
</feature>
<dbReference type="InterPro" id="IPR017932">
    <property type="entry name" value="GATase_2_dom"/>
</dbReference>
<evidence type="ECO:0000256" key="6">
    <source>
        <dbReference type="ARBA" id="ARBA00022962"/>
    </source>
</evidence>
<organism evidence="12 13">
    <name type="scientific">Nitrospira moscoviensis</name>
    <dbReference type="NCBI Taxonomy" id="42253"/>
    <lineage>
        <taxon>Bacteria</taxon>
        <taxon>Pseudomonadati</taxon>
        <taxon>Nitrospirota</taxon>
        <taxon>Nitrospiria</taxon>
        <taxon>Nitrospirales</taxon>
        <taxon>Nitrospiraceae</taxon>
        <taxon>Nitrospira</taxon>
    </lineage>
</organism>
<dbReference type="PROSITE" id="PS51278">
    <property type="entry name" value="GATASE_TYPE_2"/>
    <property type="match status" value="1"/>
</dbReference>
<dbReference type="SUPFAM" id="SSF56235">
    <property type="entry name" value="N-terminal nucleophile aminohydrolases (Ntn hydrolases)"/>
    <property type="match status" value="1"/>
</dbReference>
<dbReference type="InterPro" id="IPR014729">
    <property type="entry name" value="Rossmann-like_a/b/a_fold"/>
</dbReference>
<proteinExistence type="inferred from homology"/>
<evidence type="ECO:0000313" key="12">
    <source>
        <dbReference type="EMBL" id="ALA60763.1"/>
    </source>
</evidence>
<dbReference type="PANTHER" id="PTHR43284">
    <property type="entry name" value="ASPARAGINE SYNTHETASE (GLUTAMINE-HYDROLYZING)"/>
    <property type="match status" value="1"/>
</dbReference>
<feature type="binding site" evidence="9">
    <location>
        <position position="105"/>
    </location>
    <ligand>
        <name>L-glutamine</name>
        <dbReference type="ChEBI" id="CHEBI:58359"/>
    </ligand>
</feature>
<dbReference type="NCBIfam" id="TIGR01536">
    <property type="entry name" value="asn_synth_AEB"/>
    <property type="match status" value="1"/>
</dbReference>
<dbReference type="Pfam" id="PF00733">
    <property type="entry name" value="Asn_synthase"/>
    <property type="match status" value="1"/>
</dbReference>
<dbReference type="InterPro" id="IPR051786">
    <property type="entry name" value="ASN_synthetase/amidase"/>
</dbReference>
<dbReference type="RefSeq" id="WP_083448249.1">
    <property type="nucleotide sequence ID" value="NZ_CP011801.1"/>
</dbReference>
<dbReference type="GO" id="GO:0004066">
    <property type="term" value="F:asparagine synthase (glutamine-hydrolyzing) activity"/>
    <property type="evidence" value="ECO:0007669"/>
    <property type="project" value="UniProtKB-EC"/>
</dbReference>
<dbReference type="CDD" id="cd00712">
    <property type="entry name" value="AsnB"/>
    <property type="match status" value="1"/>
</dbReference>
<dbReference type="GO" id="GO:0005524">
    <property type="term" value="F:ATP binding"/>
    <property type="evidence" value="ECO:0007669"/>
    <property type="project" value="UniProtKB-KW"/>
</dbReference>
<keyword evidence="13" id="KW-1185">Reference proteome</keyword>
<keyword evidence="6 8" id="KW-0315">Glutamine amidotransferase</keyword>
<feature type="domain" description="Glutamine amidotransferase type-2" evidence="11">
    <location>
        <begin position="2"/>
        <end position="219"/>
    </location>
</feature>
<evidence type="ECO:0000256" key="10">
    <source>
        <dbReference type="PIRSR" id="PIRSR001589-3"/>
    </source>
</evidence>
<evidence type="ECO:0000256" key="4">
    <source>
        <dbReference type="ARBA" id="ARBA00022741"/>
    </source>
</evidence>
<dbReference type="Gene3D" id="3.40.50.620">
    <property type="entry name" value="HUPs"/>
    <property type="match status" value="1"/>
</dbReference>